<reference evidence="3 4" key="1">
    <citation type="submission" date="2018-08" db="EMBL/GenBank/DDBJ databases">
        <title>A genome reference for cultivated species of the human gut microbiota.</title>
        <authorList>
            <person name="Zou Y."/>
            <person name="Xue W."/>
            <person name="Luo G."/>
        </authorList>
    </citation>
    <scope>NUCLEOTIDE SEQUENCE [LARGE SCALE GENOMIC DNA]</scope>
    <source>
        <strain evidence="3 4">AF37-2AT</strain>
    </source>
</reference>
<dbReference type="OrthoDB" id="1828971at2"/>
<dbReference type="AlphaFoldDB" id="A0A3E3K5W0"/>
<accession>A0A3E3K5W0</accession>
<sequence length="372" mass="42268">MKKRKRRIIAVLLCWMLCGTTASGAVQEGEVTTTIRSGEVRIRMHRYGDEKKEKGWEDLEHILPGQKITMITEIENLGENCLIRYQMTAEAKSNREIPISSFSGIPGNCVRKGEYFYHTDVVKHGETVRLFTAFTLPETWEQGGEDEIRIHVAADAIQSRNFTPDFTSEHPWGDQVIQKVSGKTGDQLRILTPRKGTCRVVLEGDDIITVPDTFFAEFGTLVPGDVIQGELQIDNRSGRPEDVYWKLETEEELLLEQAELWVEKEDGTVLCQGSPSEQSLGQFAFLETYEQNEKENLIFFLRFPEDMDNTYRLRESTLTWTFRAVSEDTTVPAGQESVKTGENSHVILYGCMAGGALLTGILLIKRRRRRHG</sequence>
<evidence type="ECO:0000313" key="3">
    <source>
        <dbReference type="EMBL" id="RGE90087.1"/>
    </source>
</evidence>
<dbReference type="RefSeq" id="WP_024732487.1">
    <property type="nucleotide sequence ID" value="NZ_CAUAFM010000061.1"/>
</dbReference>
<evidence type="ECO:0000256" key="2">
    <source>
        <dbReference type="SAM" id="SignalP"/>
    </source>
</evidence>
<name>A0A3E3K5W0_9FIRM</name>
<feature type="chain" id="PRO_5017761698" description="LPXTG cell wall anchor domain-containing protein" evidence="2">
    <location>
        <begin position="25"/>
        <end position="372"/>
    </location>
</feature>
<evidence type="ECO:0000313" key="4">
    <source>
        <dbReference type="Proteomes" id="UP000261080"/>
    </source>
</evidence>
<protein>
    <recommendedName>
        <fullName evidence="5">LPXTG cell wall anchor domain-containing protein</fullName>
    </recommendedName>
</protein>
<dbReference type="Proteomes" id="UP000261080">
    <property type="component" value="Unassembled WGS sequence"/>
</dbReference>
<gene>
    <name evidence="3" type="ORF">DW016_02215</name>
</gene>
<evidence type="ECO:0008006" key="5">
    <source>
        <dbReference type="Google" id="ProtNLM"/>
    </source>
</evidence>
<feature type="signal peptide" evidence="2">
    <location>
        <begin position="1"/>
        <end position="24"/>
    </location>
</feature>
<feature type="transmembrane region" description="Helical" evidence="1">
    <location>
        <begin position="346"/>
        <end position="364"/>
    </location>
</feature>
<comment type="caution">
    <text evidence="3">The sequence shown here is derived from an EMBL/GenBank/DDBJ whole genome shotgun (WGS) entry which is preliminary data.</text>
</comment>
<dbReference type="EMBL" id="QVLX01000001">
    <property type="protein sequence ID" value="RGE90087.1"/>
    <property type="molecule type" value="Genomic_DNA"/>
</dbReference>
<keyword evidence="1" id="KW-0812">Transmembrane</keyword>
<evidence type="ECO:0000256" key="1">
    <source>
        <dbReference type="SAM" id="Phobius"/>
    </source>
</evidence>
<dbReference type="GeneID" id="97192627"/>
<keyword evidence="1" id="KW-1133">Transmembrane helix</keyword>
<keyword evidence="2" id="KW-0732">Signal</keyword>
<keyword evidence="1" id="KW-0472">Membrane</keyword>
<keyword evidence="4" id="KW-1185">Reference proteome</keyword>
<proteinExistence type="predicted"/>
<organism evidence="3 4">
    <name type="scientific">Sellimonas intestinalis</name>
    <dbReference type="NCBI Taxonomy" id="1653434"/>
    <lineage>
        <taxon>Bacteria</taxon>
        <taxon>Bacillati</taxon>
        <taxon>Bacillota</taxon>
        <taxon>Clostridia</taxon>
        <taxon>Lachnospirales</taxon>
        <taxon>Lachnospiraceae</taxon>
        <taxon>Sellimonas</taxon>
    </lineage>
</organism>